<dbReference type="RefSeq" id="WP_006068612.1">
    <property type="nucleotide sequence ID" value="NZ_ABCY02000001.1"/>
</dbReference>
<dbReference type="EMBL" id="ABCY02000001">
    <property type="protein sequence ID" value="EEF81805.1"/>
    <property type="molecule type" value="Genomic_DNA"/>
</dbReference>
<comment type="caution">
    <text evidence="1">The sequence shown here is derived from an EMBL/GenBank/DDBJ whole genome shotgun (WGS) entry which is preliminary data.</text>
</comment>
<proteinExistence type="predicted"/>
<evidence type="ECO:0000313" key="1">
    <source>
        <dbReference type="EMBL" id="EEF81805.1"/>
    </source>
</evidence>
<dbReference type="AlphaFoldDB" id="D6RWJ7"/>
<evidence type="ECO:0000313" key="2">
    <source>
        <dbReference type="Proteomes" id="UP000006163"/>
    </source>
</evidence>
<name>D6RWJ7_BORVA</name>
<accession>D6RWJ7</accession>
<dbReference type="Proteomes" id="UP000006163">
    <property type="component" value="Unassembled WGS sequence"/>
</dbReference>
<gene>
    <name evidence="1" type="ORF">BVAVS116_0871</name>
</gene>
<protein>
    <submittedName>
        <fullName evidence="1">Uncharacterized protein</fullName>
    </submittedName>
</protein>
<dbReference type="HOGENOM" id="CLU_2022282_0_0_12"/>
<keyword evidence="2" id="KW-1185">Reference proteome</keyword>
<dbReference type="GeneID" id="71696702"/>
<reference evidence="1 2" key="1">
    <citation type="submission" date="2009-01" db="EMBL/GenBank/DDBJ databases">
        <authorList>
            <person name="Fraser-Liggett C.M."/>
            <person name="Mongodin E.F."/>
            <person name="Casjens B."/>
            <person name="Dunn J."/>
            <person name="Luft B."/>
            <person name="Qiu W."/>
            <person name="Schutzer S."/>
            <person name="Sebastian Y."/>
        </authorList>
    </citation>
    <scope>NUCLEOTIDE SEQUENCE [LARGE SCALE GENOMIC DNA]</scope>
    <source>
        <strain evidence="1 2">VS116</strain>
    </source>
</reference>
<sequence>MSWKGQDTVDSESDEQVFNIGIRAFNFINTFLTDDEIDEFTTIFSKPTLKSPAKVLNNITILEFNLEKIINHLFLIFLKKRCFRRDKNFRFKKDQKFSWTIILYKENFFNSYKTAFIRLSKK</sequence>
<organism evidence="1 2">
    <name type="scientific">Borreliella valaisiana VS116</name>
    <dbReference type="NCBI Taxonomy" id="445987"/>
    <lineage>
        <taxon>Bacteria</taxon>
        <taxon>Pseudomonadati</taxon>
        <taxon>Spirochaetota</taxon>
        <taxon>Spirochaetia</taxon>
        <taxon>Spirochaetales</taxon>
        <taxon>Borreliaceae</taxon>
        <taxon>Borreliella</taxon>
    </lineage>
</organism>